<comment type="caution">
    <text evidence="1">The sequence shown here is derived from an EMBL/GenBank/DDBJ whole genome shotgun (WGS) entry which is preliminary data.</text>
</comment>
<accession>A0AAD9HVI8</accession>
<organism evidence="1 2">
    <name type="scientific">Colletotrichum zoysiae</name>
    <dbReference type="NCBI Taxonomy" id="1216348"/>
    <lineage>
        <taxon>Eukaryota</taxon>
        <taxon>Fungi</taxon>
        <taxon>Dikarya</taxon>
        <taxon>Ascomycota</taxon>
        <taxon>Pezizomycotina</taxon>
        <taxon>Sordariomycetes</taxon>
        <taxon>Hypocreomycetidae</taxon>
        <taxon>Glomerellales</taxon>
        <taxon>Glomerellaceae</taxon>
        <taxon>Colletotrichum</taxon>
        <taxon>Colletotrichum graminicola species complex</taxon>
    </lineage>
</organism>
<sequence length="155" mass="17027">MYSPGALEVQIPRCFLQHIDAIGPSYGRASYMLIANATSRYEADTFGLAASVVSEVDIVGPNFVSEQTLKHADAALSNDLTWDQRCDRFENGMATICRAMTPEAELPDLGAGFINMPKWRTEVHRFRASIRNSGHMASALPRLATRAEGLWPVGL</sequence>
<reference evidence="1" key="1">
    <citation type="submission" date="2021-06" db="EMBL/GenBank/DDBJ databases">
        <title>Comparative genomics, transcriptomics and evolutionary studies reveal genomic signatures of adaptation to plant cell wall in hemibiotrophic fungi.</title>
        <authorList>
            <consortium name="DOE Joint Genome Institute"/>
            <person name="Baroncelli R."/>
            <person name="Diaz J.F."/>
            <person name="Benocci T."/>
            <person name="Peng M."/>
            <person name="Battaglia E."/>
            <person name="Haridas S."/>
            <person name="Andreopoulos W."/>
            <person name="Labutti K."/>
            <person name="Pangilinan J."/>
            <person name="Floch G.L."/>
            <person name="Makela M.R."/>
            <person name="Henrissat B."/>
            <person name="Grigoriev I.V."/>
            <person name="Crouch J.A."/>
            <person name="De Vries R.P."/>
            <person name="Sukno S.A."/>
            <person name="Thon M.R."/>
        </authorList>
    </citation>
    <scope>NUCLEOTIDE SEQUENCE</scope>
    <source>
        <strain evidence="1">MAFF235873</strain>
    </source>
</reference>
<dbReference type="Proteomes" id="UP001232148">
    <property type="component" value="Unassembled WGS sequence"/>
</dbReference>
<keyword evidence="2" id="KW-1185">Reference proteome</keyword>
<evidence type="ECO:0000313" key="2">
    <source>
        <dbReference type="Proteomes" id="UP001232148"/>
    </source>
</evidence>
<protein>
    <submittedName>
        <fullName evidence="1">Uncharacterized protein</fullName>
    </submittedName>
</protein>
<dbReference type="AlphaFoldDB" id="A0AAD9HVI8"/>
<name>A0AAD9HVI8_9PEZI</name>
<evidence type="ECO:0000313" key="1">
    <source>
        <dbReference type="EMBL" id="KAK2034744.1"/>
    </source>
</evidence>
<gene>
    <name evidence="1" type="ORF">LX32DRAFT_689023</name>
</gene>
<proteinExistence type="predicted"/>
<dbReference type="EMBL" id="MU842812">
    <property type="protein sequence ID" value="KAK2034744.1"/>
    <property type="molecule type" value="Genomic_DNA"/>
</dbReference>